<dbReference type="GO" id="GO:0016705">
    <property type="term" value="F:oxidoreductase activity, acting on paired donors, with incorporation or reduction of molecular oxygen"/>
    <property type="evidence" value="ECO:0007669"/>
    <property type="project" value="UniProtKB-ARBA"/>
</dbReference>
<dbReference type="HOGENOM" id="CLU_007884_15_1_9"/>
<dbReference type="InterPro" id="IPR006076">
    <property type="entry name" value="FAD-dep_OxRdtase"/>
</dbReference>
<dbReference type="SUPFAM" id="SSF51905">
    <property type="entry name" value="FAD/NAD(P)-binding domain"/>
    <property type="match status" value="1"/>
</dbReference>
<dbReference type="STRING" id="537013.CLOSTMETH_03923"/>
<accession>C0EJ72</accession>
<dbReference type="GO" id="GO:0005737">
    <property type="term" value="C:cytoplasm"/>
    <property type="evidence" value="ECO:0007669"/>
    <property type="project" value="TreeGrafter"/>
</dbReference>
<dbReference type="Gene3D" id="3.30.9.10">
    <property type="entry name" value="D-Amino Acid Oxidase, subunit A, domain 2"/>
    <property type="match status" value="1"/>
</dbReference>
<dbReference type="PROSITE" id="PS51296">
    <property type="entry name" value="RIESKE"/>
    <property type="match status" value="1"/>
</dbReference>
<reference evidence="6 7" key="1">
    <citation type="submission" date="2009-01" db="EMBL/GenBank/DDBJ databases">
        <authorList>
            <person name="Fulton L."/>
            <person name="Clifton S."/>
            <person name="Fulton B."/>
            <person name="Xu J."/>
            <person name="Minx P."/>
            <person name="Pepin K.H."/>
            <person name="Johnson M."/>
            <person name="Bhonagiri V."/>
            <person name="Nash W.E."/>
            <person name="Mardis E.R."/>
            <person name="Wilson R.K."/>
        </authorList>
    </citation>
    <scope>NUCLEOTIDE SEQUENCE [LARGE SCALE GENOMIC DNA]</scope>
    <source>
        <strain evidence="6 7">DSM 5476</strain>
    </source>
</reference>
<reference evidence="6 7" key="2">
    <citation type="submission" date="2009-02" db="EMBL/GenBank/DDBJ databases">
        <title>Draft genome sequence of Clostridium methylpentosum (DSM 5476).</title>
        <authorList>
            <person name="Sudarsanam P."/>
            <person name="Ley R."/>
            <person name="Guruge J."/>
            <person name="Turnbaugh P.J."/>
            <person name="Mahowald M."/>
            <person name="Liep D."/>
            <person name="Gordon J."/>
        </authorList>
    </citation>
    <scope>NUCLEOTIDE SEQUENCE [LARGE SCALE GENOMIC DNA]</scope>
    <source>
        <strain evidence="6 7">DSM 5476</strain>
    </source>
</reference>
<dbReference type="GO" id="GO:0004497">
    <property type="term" value="F:monooxygenase activity"/>
    <property type="evidence" value="ECO:0007669"/>
    <property type="project" value="UniProtKB-ARBA"/>
</dbReference>
<dbReference type="Pfam" id="PF00355">
    <property type="entry name" value="Rieske"/>
    <property type="match status" value="1"/>
</dbReference>
<dbReference type="PANTHER" id="PTHR13847:SF274">
    <property type="entry name" value="RIESKE 2FE-2S IRON-SULFUR PROTEIN YHFW-RELATED"/>
    <property type="match status" value="1"/>
</dbReference>
<dbReference type="InterPro" id="IPR036188">
    <property type="entry name" value="FAD/NAD-bd_sf"/>
</dbReference>
<evidence type="ECO:0000256" key="4">
    <source>
        <dbReference type="ARBA" id="ARBA00023014"/>
    </source>
</evidence>
<dbReference type="GO" id="GO:0051537">
    <property type="term" value="F:2 iron, 2 sulfur cluster binding"/>
    <property type="evidence" value="ECO:0007669"/>
    <property type="project" value="UniProtKB-KW"/>
</dbReference>
<dbReference type="SUPFAM" id="SSF50022">
    <property type="entry name" value="ISP domain"/>
    <property type="match status" value="1"/>
</dbReference>
<dbReference type="InterPro" id="IPR036922">
    <property type="entry name" value="Rieske_2Fe-2S_sf"/>
</dbReference>
<dbReference type="InterPro" id="IPR017941">
    <property type="entry name" value="Rieske_2Fe-2S"/>
</dbReference>
<dbReference type="AlphaFoldDB" id="C0EJ72"/>
<dbReference type="Proteomes" id="UP000003340">
    <property type="component" value="Unassembled WGS sequence"/>
</dbReference>
<evidence type="ECO:0000256" key="2">
    <source>
        <dbReference type="ARBA" id="ARBA00022723"/>
    </source>
</evidence>
<dbReference type="PANTHER" id="PTHR13847">
    <property type="entry name" value="SARCOSINE DEHYDROGENASE-RELATED"/>
    <property type="match status" value="1"/>
</dbReference>
<dbReference type="eggNOG" id="COG0723">
    <property type="taxonomic scope" value="Bacteria"/>
</dbReference>
<evidence type="ECO:0000259" key="5">
    <source>
        <dbReference type="PROSITE" id="PS51296"/>
    </source>
</evidence>
<dbReference type="Gene3D" id="3.50.50.60">
    <property type="entry name" value="FAD/NAD(P)-binding domain"/>
    <property type="match status" value="1"/>
</dbReference>
<comment type="caution">
    <text evidence="6">The sequence shown here is derived from an EMBL/GenBank/DDBJ whole genome shotgun (WGS) entry which is preliminary data.</text>
</comment>
<organism evidence="6 7">
    <name type="scientific">[Clostridium] methylpentosum DSM 5476</name>
    <dbReference type="NCBI Taxonomy" id="537013"/>
    <lineage>
        <taxon>Bacteria</taxon>
        <taxon>Bacillati</taxon>
        <taxon>Bacillota</taxon>
        <taxon>Clostridia</taxon>
        <taxon>Eubacteriales</taxon>
        <taxon>Oscillospiraceae</taxon>
        <taxon>Oscillospiraceae incertae sedis</taxon>
    </lineage>
</organism>
<sequence length="434" mass="48337">MSVWMDSSTLPGFESLKTDLNTEVLIIGGGIAGILCAYMLKQAGVEYVLVEADTICSGITKNTTAKITVQHGLVYHKLVKQFGMDKAALYFRANQEALETYTELCAGIDCDFERKDSFVYSLDNPRAIADELECLQKLNIPAEYVQQLPLPLQIEGAVKFARQAQFHPLKFIREIARNLNIYENTMVKRLEGCKAHTEHGSITAKKVVVATHFPFLNQHGSYFLKMYQHRSYEIAFENAPDFDGMYVDESQKGMSFRNYNGLLLVGGGGCRTGKAGGNWAEIESFSARNFPGAKARNRWSTQDCMTLDSVPYIGNYSKNTPNLFVATGFNKWGMTSSMVSALLLTDLITGKKSPYASVFSPSRSIIRPQLAINALEATKNLLTISSPRCPHMGCALKWNQAEHSWDCPCHGSRFTRDGDLIDNPATADLKRRRS</sequence>
<keyword evidence="7" id="KW-1185">Reference proteome</keyword>
<evidence type="ECO:0000313" key="7">
    <source>
        <dbReference type="Proteomes" id="UP000003340"/>
    </source>
</evidence>
<dbReference type="Pfam" id="PF01266">
    <property type="entry name" value="DAO"/>
    <property type="match status" value="1"/>
</dbReference>
<dbReference type="GO" id="GO:0046872">
    <property type="term" value="F:metal ion binding"/>
    <property type="evidence" value="ECO:0007669"/>
    <property type="project" value="UniProtKB-KW"/>
</dbReference>
<protein>
    <submittedName>
        <fullName evidence="6">FAD dependent oxidoreductase</fullName>
    </submittedName>
</protein>
<keyword evidence="3" id="KW-0408">Iron</keyword>
<keyword evidence="1" id="KW-0001">2Fe-2S</keyword>
<evidence type="ECO:0000313" key="6">
    <source>
        <dbReference type="EMBL" id="EEG28537.1"/>
    </source>
</evidence>
<dbReference type="Gene3D" id="2.102.10.10">
    <property type="entry name" value="Rieske [2Fe-2S] iron-sulphur domain"/>
    <property type="match status" value="1"/>
</dbReference>
<gene>
    <name evidence="6" type="ORF">CLOSTMETH_03923</name>
</gene>
<proteinExistence type="predicted"/>
<dbReference type="eggNOG" id="COG0665">
    <property type="taxonomic scope" value="Bacteria"/>
</dbReference>
<evidence type="ECO:0000256" key="1">
    <source>
        <dbReference type="ARBA" id="ARBA00022714"/>
    </source>
</evidence>
<name>C0EJ72_9FIRM</name>
<keyword evidence="2" id="KW-0479">Metal-binding</keyword>
<evidence type="ECO:0000256" key="3">
    <source>
        <dbReference type="ARBA" id="ARBA00023004"/>
    </source>
</evidence>
<feature type="domain" description="Rieske" evidence="5">
    <location>
        <begin position="386"/>
        <end position="434"/>
    </location>
</feature>
<keyword evidence="4" id="KW-0411">Iron-sulfur</keyword>
<dbReference type="EMBL" id="ACEC01000136">
    <property type="protein sequence ID" value="EEG28537.1"/>
    <property type="molecule type" value="Genomic_DNA"/>
</dbReference>